<evidence type="ECO:0000313" key="4">
    <source>
        <dbReference type="EnsemblMetazoa" id="XP_029342584.1"/>
    </source>
</evidence>
<organism evidence="4 5">
    <name type="scientific">Acyrthosiphon pisum</name>
    <name type="common">Pea aphid</name>
    <dbReference type="NCBI Taxonomy" id="7029"/>
    <lineage>
        <taxon>Eukaryota</taxon>
        <taxon>Metazoa</taxon>
        <taxon>Ecdysozoa</taxon>
        <taxon>Arthropoda</taxon>
        <taxon>Hexapoda</taxon>
        <taxon>Insecta</taxon>
        <taxon>Pterygota</taxon>
        <taxon>Neoptera</taxon>
        <taxon>Paraneoptera</taxon>
        <taxon>Hemiptera</taxon>
        <taxon>Sternorrhyncha</taxon>
        <taxon>Aphidomorpha</taxon>
        <taxon>Aphidoidea</taxon>
        <taxon>Aphididae</taxon>
        <taxon>Macrosiphini</taxon>
        <taxon>Acyrthosiphon</taxon>
    </lineage>
</organism>
<keyword evidence="2" id="KW-0131">Cell cycle</keyword>
<dbReference type="Gene3D" id="1.10.10.1420">
    <property type="entry name" value="DNA replication factor Cdt1, C-terminal WH domain"/>
    <property type="match status" value="1"/>
</dbReference>
<name>A0A8R2NPB9_ACYPI</name>
<reference evidence="4" key="2">
    <citation type="submission" date="2022-06" db="UniProtKB">
        <authorList>
            <consortium name="EnsemblMetazoa"/>
        </authorList>
    </citation>
    <scope>IDENTIFICATION</scope>
</reference>
<dbReference type="GO" id="GO:0003677">
    <property type="term" value="F:DNA binding"/>
    <property type="evidence" value="ECO:0007669"/>
    <property type="project" value="InterPro"/>
</dbReference>
<accession>A0A8R2NPB9</accession>
<dbReference type="AlphaFoldDB" id="A0A8R2NPB9"/>
<dbReference type="GO" id="GO:0071163">
    <property type="term" value="P:DNA replication preinitiation complex assembly"/>
    <property type="evidence" value="ECO:0007669"/>
    <property type="project" value="InterPro"/>
</dbReference>
<dbReference type="CDD" id="cd08767">
    <property type="entry name" value="Cdt1_c"/>
    <property type="match status" value="1"/>
</dbReference>
<evidence type="ECO:0000256" key="1">
    <source>
        <dbReference type="ARBA" id="ARBA00008356"/>
    </source>
</evidence>
<dbReference type="Pfam" id="PF16679">
    <property type="entry name" value="CDT1_C"/>
    <property type="match status" value="1"/>
</dbReference>
<dbReference type="PANTHER" id="PTHR28637:SF1">
    <property type="entry name" value="DNA REPLICATION FACTOR CDT1"/>
    <property type="match status" value="1"/>
</dbReference>
<keyword evidence="5" id="KW-1185">Reference proteome</keyword>
<dbReference type="InterPro" id="IPR032054">
    <property type="entry name" value="Cdt1_C"/>
</dbReference>
<dbReference type="InterPro" id="IPR038090">
    <property type="entry name" value="Cdt1_C_WH_dom_sf"/>
</dbReference>
<sequence>MNENHKHLIDVKLPTEDAKNTIRSALIGIPKLFLSKIQSKQIEKARGLMMRSVSQLNKDKMIIRLPDIARRIRTYFVQLQRNVMPLKKVIDQLKQSYPEAMTDNDWETHINLLQEKVPHWAVLKIVDGTEYIRVDKKINFEECVIKKLKNNFLL</sequence>
<dbReference type="GO" id="GO:0005634">
    <property type="term" value="C:nucleus"/>
    <property type="evidence" value="ECO:0007669"/>
    <property type="project" value="TreeGrafter"/>
</dbReference>
<dbReference type="GO" id="GO:0000076">
    <property type="term" value="P:DNA replication checkpoint signaling"/>
    <property type="evidence" value="ECO:0007669"/>
    <property type="project" value="TreeGrafter"/>
</dbReference>
<dbReference type="OrthoDB" id="341730at2759"/>
<dbReference type="PANTHER" id="PTHR28637">
    <property type="entry name" value="DNA REPLICATION FACTOR CDT1"/>
    <property type="match status" value="1"/>
</dbReference>
<dbReference type="InterPro" id="IPR045173">
    <property type="entry name" value="Cdt1"/>
</dbReference>
<dbReference type="GeneID" id="107884900"/>
<dbReference type="RefSeq" id="XP_029342584.1">
    <property type="nucleotide sequence ID" value="XM_029486724.1"/>
</dbReference>
<comment type="similarity">
    <text evidence="1">Belongs to the Cdt1 family.</text>
</comment>
<dbReference type="GO" id="GO:0030174">
    <property type="term" value="P:regulation of DNA-templated DNA replication initiation"/>
    <property type="evidence" value="ECO:0007669"/>
    <property type="project" value="InterPro"/>
</dbReference>
<reference evidence="5" key="1">
    <citation type="submission" date="2010-06" db="EMBL/GenBank/DDBJ databases">
        <authorList>
            <person name="Jiang H."/>
            <person name="Abraham K."/>
            <person name="Ali S."/>
            <person name="Alsbrooks S.L."/>
            <person name="Anim B.N."/>
            <person name="Anosike U.S."/>
            <person name="Attaway T."/>
            <person name="Bandaranaike D.P."/>
            <person name="Battles P.K."/>
            <person name="Bell S.N."/>
            <person name="Bell A.V."/>
            <person name="Beltran B."/>
            <person name="Bickham C."/>
            <person name="Bustamante Y."/>
            <person name="Caleb T."/>
            <person name="Canada A."/>
            <person name="Cardenas V."/>
            <person name="Carter K."/>
            <person name="Chacko J."/>
            <person name="Chandrabose M.N."/>
            <person name="Chavez D."/>
            <person name="Chavez A."/>
            <person name="Chen L."/>
            <person name="Chu H.-S."/>
            <person name="Claassen K.J."/>
            <person name="Cockrell R."/>
            <person name="Collins M."/>
            <person name="Cooper J.A."/>
            <person name="Cree A."/>
            <person name="Curry S.M."/>
            <person name="Da Y."/>
            <person name="Dao M.D."/>
            <person name="Das B."/>
            <person name="Davila M.-L."/>
            <person name="Davy-Carroll L."/>
            <person name="Denson S."/>
            <person name="Dinh H."/>
            <person name="Ebong V.E."/>
            <person name="Edwards J.R."/>
            <person name="Egan A."/>
            <person name="El-Daye J."/>
            <person name="Escobedo L."/>
            <person name="Fernandez S."/>
            <person name="Fernando P.R."/>
            <person name="Flagg N."/>
            <person name="Forbes L.D."/>
            <person name="Fowler R.G."/>
            <person name="Fu Q."/>
            <person name="Gabisi R.A."/>
            <person name="Ganer J."/>
            <person name="Garbino Pronczuk A."/>
            <person name="Garcia R.M."/>
            <person name="Garner T."/>
            <person name="Garrett T.E."/>
            <person name="Gonzalez D.A."/>
            <person name="Hamid H."/>
            <person name="Hawkins E.S."/>
            <person name="Hirani K."/>
            <person name="Hogues M.E."/>
            <person name="Hollins B."/>
            <person name="Hsiao C.-H."/>
            <person name="Jabil R."/>
            <person name="James M.L."/>
            <person name="Jhangiani S.N."/>
            <person name="Johnson B."/>
            <person name="Johnson Q."/>
            <person name="Joshi V."/>
            <person name="Kalu J.B."/>
            <person name="Kam C."/>
            <person name="Kashfia A."/>
            <person name="Keebler J."/>
            <person name="Kisamo H."/>
            <person name="Kovar C.L."/>
            <person name="Lago L.A."/>
            <person name="Lai C.-Y."/>
            <person name="Laidlaw J."/>
            <person name="Lara F."/>
            <person name="Le T.-K."/>
            <person name="Lee S.L."/>
            <person name="Legall F.H."/>
            <person name="Lemon S.J."/>
            <person name="Lewis L.R."/>
            <person name="Li B."/>
            <person name="Liu Y."/>
            <person name="Liu Y.-S."/>
            <person name="Lopez J."/>
            <person name="Lozado R.J."/>
            <person name="Lu J."/>
            <person name="Madu R.C."/>
            <person name="Maheshwari M."/>
            <person name="Maheshwari R."/>
            <person name="Malloy K."/>
            <person name="Martinez E."/>
            <person name="Mathew T."/>
            <person name="Mercado I.C."/>
            <person name="Mercado C."/>
            <person name="Meyer B."/>
            <person name="Montgomery K."/>
            <person name="Morgan M.B."/>
            <person name="Munidasa M."/>
            <person name="Nazareth L.V."/>
            <person name="Nelson J."/>
            <person name="Ng B.M."/>
            <person name="Nguyen N.B."/>
            <person name="Nguyen P.Q."/>
            <person name="Nguyen T."/>
            <person name="Obregon M."/>
            <person name="Okwuonu G.O."/>
            <person name="Onwere C.G."/>
            <person name="Orozco G."/>
            <person name="Parra A."/>
            <person name="Patel S."/>
            <person name="Patil S."/>
            <person name="Perez A."/>
            <person name="Perez Y."/>
            <person name="Pham C."/>
            <person name="Primus E.L."/>
            <person name="Pu L.-L."/>
            <person name="Puazo M."/>
            <person name="Qin X."/>
            <person name="Quiroz J.B."/>
            <person name="Reese J."/>
            <person name="Richards S."/>
            <person name="Rives C.M."/>
            <person name="Robberts R."/>
            <person name="Ruiz S.J."/>
            <person name="Ruiz M.J."/>
            <person name="Santibanez J."/>
            <person name="Schneider B.W."/>
            <person name="Sisson I."/>
            <person name="Smith M."/>
            <person name="Sodergren E."/>
            <person name="Song X.-Z."/>
            <person name="Song B.B."/>
            <person name="Summersgill H."/>
            <person name="Thelus R."/>
            <person name="Thornton R.D."/>
            <person name="Trejos Z.Y."/>
            <person name="Usmani K."/>
            <person name="Vattathil S."/>
            <person name="Villasana D."/>
            <person name="Walker D.L."/>
            <person name="Wang S."/>
            <person name="Wang K."/>
            <person name="White C.S."/>
            <person name="Williams A.C."/>
            <person name="Williamson J."/>
            <person name="Wilson K."/>
            <person name="Woghiren I.O."/>
            <person name="Woodworth J.R."/>
            <person name="Worley K.C."/>
            <person name="Wright R.A."/>
            <person name="Wu W."/>
            <person name="Young L."/>
            <person name="Zhang L."/>
            <person name="Zhang J."/>
            <person name="Zhu Y."/>
            <person name="Muzny D.M."/>
            <person name="Weinstock G."/>
            <person name="Gibbs R.A."/>
        </authorList>
    </citation>
    <scope>NUCLEOTIDE SEQUENCE [LARGE SCALE GENOMIC DNA]</scope>
    <source>
        <strain evidence="5">LSR1</strain>
    </source>
</reference>
<dbReference type="Proteomes" id="UP000007819">
    <property type="component" value="Chromosome A1"/>
</dbReference>
<proteinExistence type="inferred from homology"/>
<protein>
    <recommendedName>
        <fullName evidence="3">DNA replication factor Cdt1 C-terminal domain-containing protein</fullName>
    </recommendedName>
</protein>
<feature type="domain" description="DNA replication factor Cdt1 C-terminal" evidence="3">
    <location>
        <begin position="34"/>
        <end position="124"/>
    </location>
</feature>
<evidence type="ECO:0000313" key="5">
    <source>
        <dbReference type="Proteomes" id="UP000007819"/>
    </source>
</evidence>
<dbReference type="EnsemblMetazoa" id="XM_029486724.1">
    <property type="protein sequence ID" value="XP_029342584.1"/>
    <property type="gene ID" value="LOC107884900"/>
</dbReference>
<dbReference type="GO" id="GO:0070182">
    <property type="term" value="F:DNA polymerase binding"/>
    <property type="evidence" value="ECO:0007669"/>
    <property type="project" value="TreeGrafter"/>
</dbReference>
<evidence type="ECO:0000256" key="2">
    <source>
        <dbReference type="ARBA" id="ARBA00023306"/>
    </source>
</evidence>
<evidence type="ECO:0000259" key="3">
    <source>
        <dbReference type="Pfam" id="PF16679"/>
    </source>
</evidence>
<dbReference type="GO" id="GO:0000278">
    <property type="term" value="P:mitotic cell cycle"/>
    <property type="evidence" value="ECO:0007669"/>
    <property type="project" value="TreeGrafter"/>
</dbReference>
<dbReference type="KEGG" id="api:107884900"/>